<accession>A0ABR0R101</accession>
<dbReference type="EMBL" id="JARKNE010000001">
    <property type="protein sequence ID" value="KAK5845206.1"/>
    <property type="molecule type" value="Genomic_DNA"/>
</dbReference>
<evidence type="ECO:0000256" key="2">
    <source>
        <dbReference type="ARBA" id="ARBA00022980"/>
    </source>
</evidence>
<dbReference type="Pfam" id="PF00177">
    <property type="entry name" value="Ribosomal_S7"/>
    <property type="match status" value="1"/>
</dbReference>
<protein>
    <recommendedName>
        <fullName evidence="4">Small ribosomal subunit protein uS7 domain-containing protein</fullName>
    </recommendedName>
</protein>
<proteinExistence type="inferred from homology"/>
<keyword evidence="2" id="KW-0689">Ribosomal protein</keyword>
<gene>
    <name evidence="5" type="ORF">PVK06_001366</name>
</gene>
<comment type="caution">
    <text evidence="5">The sequence shown here is derived from an EMBL/GenBank/DDBJ whole genome shotgun (WGS) entry which is preliminary data.</text>
</comment>
<dbReference type="InterPro" id="IPR000235">
    <property type="entry name" value="Ribosomal_uS7"/>
</dbReference>
<evidence type="ECO:0000313" key="5">
    <source>
        <dbReference type="EMBL" id="KAK5845206.1"/>
    </source>
</evidence>
<comment type="similarity">
    <text evidence="1">Belongs to the universal ribosomal protein uS7 family.</text>
</comment>
<keyword evidence="6" id="KW-1185">Reference proteome</keyword>
<evidence type="ECO:0000256" key="1">
    <source>
        <dbReference type="ARBA" id="ARBA00007151"/>
    </source>
</evidence>
<reference evidence="5 6" key="1">
    <citation type="submission" date="2023-03" db="EMBL/GenBank/DDBJ databases">
        <title>WGS of Gossypium arboreum.</title>
        <authorList>
            <person name="Yu D."/>
        </authorList>
    </citation>
    <scope>NUCLEOTIDE SEQUENCE [LARGE SCALE GENOMIC DNA]</scope>
    <source>
        <tissue evidence="5">Leaf</tissue>
    </source>
</reference>
<keyword evidence="3" id="KW-0687">Ribonucleoprotein</keyword>
<sequence length="198" mass="22253">MGVKGKQMTDERWWCLIEEGCSVGKFAYDLEHAHVEGRVSSTAALNGRVSPTAASNGQSFSGMFRSSSPLLRKSEPLVQVQDTIITAWTIRHPTRNRNDPIARAELYQLSYIPRAKDLAREVNHRTYGPTNWDKRSTQGKALAIRWLLGASRKRPGRNMAFKLSSELVDAAKGSGDAIRKKEETHRMAEANRAFAHFR</sequence>
<dbReference type="Gene3D" id="1.10.455.10">
    <property type="entry name" value="Ribosomal protein S7 domain"/>
    <property type="match status" value="1"/>
</dbReference>
<feature type="domain" description="Small ribosomal subunit protein uS7" evidence="4">
    <location>
        <begin position="134"/>
        <end position="192"/>
    </location>
</feature>
<evidence type="ECO:0000259" key="4">
    <source>
        <dbReference type="Pfam" id="PF00177"/>
    </source>
</evidence>
<evidence type="ECO:0000256" key="3">
    <source>
        <dbReference type="ARBA" id="ARBA00023274"/>
    </source>
</evidence>
<dbReference type="PANTHER" id="PTHR11205">
    <property type="entry name" value="RIBOSOMAL PROTEIN S7"/>
    <property type="match status" value="1"/>
</dbReference>
<dbReference type="InterPro" id="IPR036823">
    <property type="entry name" value="Ribosomal_uS7_dom_sf"/>
</dbReference>
<dbReference type="Proteomes" id="UP001358586">
    <property type="component" value="Chromosome 1"/>
</dbReference>
<dbReference type="InterPro" id="IPR023798">
    <property type="entry name" value="Ribosomal_uS7_dom"/>
</dbReference>
<name>A0ABR0R101_GOSAR</name>
<evidence type="ECO:0000313" key="6">
    <source>
        <dbReference type="Proteomes" id="UP001358586"/>
    </source>
</evidence>
<organism evidence="5 6">
    <name type="scientific">Gossypium arboreum</name>
    <name type="common">Tree cotton</name>
    <name type="synonym">Gossypium nanking</name>
    <dbReference type="NCBI Taxonomy" id="29729"/>
    <lineage>
        <taxon>Eukaryota</taxon>
        <taxon>Viridiplantae</taxon>
        <taxon>Streptophyta</taxon>
        <taxon>Embryophyta</taxon>
        <taxon>Tracheophyta</taxon>
        <taxon>Spermatophyta</taxon>
        <taxon>Magnoliopsida</taxon>
        <taxon>eudicotyledons</taxon>
        <taxon>Gunneridae</taxon>
        <taxon>Pentapetalae</taxon>
        <taxon>rosids</taxon>
        <taxon>malvids</taxon>
        <taxon>Malvales</taxon>
        <taxon>Malvaceae</taxon>
        <taxon>Malvoideae</taxon>
        <taxon>Gossypium</taxon>
    </lineage>
</organism>
<dbReference type="SUPFAM" id="SSF47973">
    <property type="entry name" value="Ribosomal protein S7"/>
    <property type="match status" value="1"/>
</dbReference>